<accession>A0A1W1HKK0</accession>
<evidence type="ECO:0000256" key="1">
    <source>
        <dbReference type="ARBA" id="ARBA00022729"/>
    </source>
</evidence>
<dbReference type="AlphaFoldDB" id="A0A1W1HKK0"/>
<keyword evidence="1" id="KW-0732">Signal</keyword>
<dbReference type="HAMAP" id="MF_02066">
    <property type="entry name" value="CpoB"/>
    <property type="match status" value="1"/>
</dbReference>
<name>A0A1W1HKK0_9BACT</name>
<keyword evidence="5" id="KW-0223">Dioxygenase</keyword>
<feature type="coiled-coil region" evidence="2">
    <location>
        <begin position="48"/>
        <end position="125"/>
    </location>
</feature>
<feature type="domain" description="Outer membrane lipoprotein BamD-like" evidence="4">
    <location>
        <begin position="184"/>
        <end position="298"/>
    </location>
</feature>
<protein>
    <submittedName>
        <fullName evidence="5">Putative aspartyl/asparaginyl beta-hydroxylase (Aspartate beta-hydroxylase) (Peptide-aspartate beta-dioxygenase)</fullName>
        <ecNumber evidence="5">1.14.11.16</ecNumber>
    </submittedName>
</protein>
<dbReference type="Pfam" id="PF13525">
    <property type="entry name" value="YfiO"/>
    <property type="match status" value="1"/>
</dbReference>
<dbReference type="Proteomes" id="UP000191931">
    <property type="component" value="Unassembled WGS sequence"/>
</dbReference>
<dbReference type="EMBL" id="FWEV01000329">
    <property type="protein sequence ID" value="SLM32945.1"/>
    <property type="molecule type" value="Genomic_DNA"/>
</dbReference>
<keyword evidence="5" id="KW-0560">Oxidoreductase</keyword>
<dbReference type="Gene3D" id="1.25.40.10">
    <property type="entry name" value="Tetratricopeptide repeat domain"/>
    <property type="match status" value="1"/>
</dbReference>
<gene>
    <name evidence="5" type="ORF">MTBBW1_830017</name>
</gene>
<evidence type="ECO:0000313" key="6">
    <source>
        <dbReference type="Proteomes" id="UP000191931"/>
    </source>
</evidence>
<reference evidence="5 6" key="1">
    <citation type="submission" date="2017-03" db="EMBL/GenBank/DDBJ databases">
        <authorList>
            <person name="Afonso C.L."/>
            <person name="Miller P.J."/>
            <person name="Scott M.A."/>
            <person name="Spackman E."/>
            <person name="Goraichik I."/>
            <person name="Dimitrov K.M."/>
            <person name="Suarez D.L."/>
            <person name="Swayne D.E."/>
        </authorList>
    </citation>
    <scope>NUCLEOTIDE SEQUENCE [LARGE SCALE GENOMIC DNA]</scope>
    <source>
        <strain evidence="5">PRJEB14757</strain>
    </source>
</reference>
<evidence type="ECO:0000313" key="5">
    <source>
        <dbReference type="EMBL" id="SLM32945.1"/>
    </source>
</evidence>
<dbReference type="SUPFAM" id="SSF48452">
    <property type="entry name" value="TPR-like"/>
    <property type="match status" value="1"/>
</dbReference>
<dbReference type="InterPro" id="IPR034706">
    <property type="entry name" value="CpoB"/>
</dbReference>
<evidence type="ECO:0000256" key="3">
    <source>
        <dbReference type="SAM" id="MobiDB-lite"/>
    </source>
</evidence>
<keyword evidence="2" id="KW-0175">Coiled coil</keyword>
<feature type="region of interest" description="Disordered" evidence="3">
    <location>
        <begin position="163"/>
        <end position="184"/>
    </location>
</feature>
<dbReference type="NCBIfam" id="TIGR02795">
    <property type="entry name" value="tol_pal_ybgF"/>
    <property type="match status" value="1"/>
</dbReference>
<proteinExistence type="inferred from homology"/>
<evidence type="ECO:0000256" key="2">
    <source>
        <dbReference type="SAM" id="Coils"/>
    </source>
</evidence>
<dbReference type="GO" id="GO:0062101">
    <property type="term" value="F:peptidyl-aspartic acid 3-dioxygenase activity"/>
    <property type="evidence" value="ECO:0007669"/>
    <property type="project" value="UniProtKB-EC"/>
</dbReference>
<feature type="compositionally biased region" description="Polar residues" evidence="3">
    <location>
        <begin position="173"/>
        <end position="182"/>
    </location>
</feature>
<dbReference type="InterPro" id="IPR039565">
    <property type="entry name" value="BamD-like"/>
</dbReference>
<organism evidence="5 6">
    <name type="scientific">Desulfamplus magnetovallimortis</name>
    <dbReference type="NCBI Taxonomy" id="1246637"/>
    <lineage>
        <taxon>Bacteria</taxon>
        <taxon>Pseudomonadati</taxon>
        <taxon>Thermodesulfobacteriota</taxon>
        <taxon>Desulfobacteria</taxon>
        <taxon>Desulfobacterales</taxon>
        <taxon>Desulfobacteraceae</taxon>
        <taxon>Desulfamplus</taxon>
    </lineage>
</organism>
<dbReference type="EC" id="1.14.11.16" evidence="5"/>
<dbReference type="InterPro" id="IPR014162">
    <property type="entry name" value="CpoB_C"/>
</dbReference>
<sequence>MLVAGRLISRKTSCNRNSGRMYRFWLSAFLSAFCLQCLLTGCVETQEFVLLENRVATLEAVNRRLKEKTEEYDSRLKVDFVNLEEGVAGVQKNQQQKYADINATIESIKNDIRLLKGEIEESEYRLAKGGAALPASDFDRLDSAVSNNYKRIARLEKHLGLSPPEDVAGLETEASSTSTNGSGMDEEKLYMTAKSLLDQGANEDARKQFELFIEKFPKSSNADNARFWIADSYYRDKWYEKAILEYQRVIEEYPRGNKVPAALLKQGYSFATLGERKSARLILEDVINKYPQSQEAALAKEKLKSL</sequence>
<dbReference type="InterPro" id="IPR011990">
    <property type="entry name" value="TPR-like_helical_dom_sf"/>
</dbReference>
<dbReference type="STRING" id="1246637.MTBBW1_830017"/>
<keyword evidence="6" id="KW-1185">Reference proteome</keyword>
<evidence type="ECO:0000259" key="4">
    <source>
        <dbReference type="Pfam" id="PF13525"/>
    </source>
</evidence>
<dbReference type="GO" id="GO:0051301">
    <property type="term" value="P:cell division"/>
    <property type="evidence" value="ECO:0007669"/>
    <property type="project" value="InterPro"/>
</dbReference>